<evidence type="ECO:0000256" key="9">
    <source>
        <dbReference type="SAM" id="SignalP"/>
    </source>
</evidence>
<dbReference type="InterPro" id="IPR033116">
    <property type="entry name" value="TRYPSIN_SER"/>
</dbReference>
<evidence type="ECO:0000256" key="7">
    <source>
        <dbReference type="ARBA" id="ARBA00084094"/>
    </source>
</evidence>
<dbReference type="GO" id="GO:0005576">
    <property type="term" value="C:extracellular region"/>
    <property type="evidence" value="ECO:0007669"/>
    <property type="project" value="UniProtKB-SubCell"/>
</dbReference>
<dbReference type="InterPro" id="IPR018114">
    <property type="entry name" value="TRYPSIN_HIS"/>
</dbReference>
<dbReference type="PROSITE" id="PS00134">
    <property type="entry name" value="TRYPSIN_HIS"/>
    <property type="match status" value="1"/>
</dbReference>
<evidence type="ECO:0000256" key="8">
    <source>
        <dbReference type="RuleBase" id="RU363034"/>
    </source>
</evidence>
<keyword evidence="12" id="KW-1185">Reference proteome</keyword>
<keyword evidence="8" id="KW-0378">Hydrolase</keyword>
<feature type="domain" description="Peptidase S1" evidence="10">
    <location>
        <begin position="30"/>
        <end position="256"/>
    </location>
</feature>
<comment type="caution">
    <text evidence="11">The sequence shown here is derived from an EMBL/GenBank/DDBJ whole genome shotgun (WGS) entry which is preliminary data.</text>
</comment>
<keyword evidence="2" id="KW-0800">Toxin</keyword>
<comment type="subcellular location">
    <subcellularLocation>
        <location evidence="1">Secreted</location>
        <location evidence="1">Extracellular space</location>
    </subcellularLocation>
</comment>
<name>A0AAU9TKD8_EUPED</name>
<dbReference type="Pfam" id="PF00089">
    <property type="entry name" value="Trypsin"/>
    <property type="match status" value="1"/>
</dbReference>
<dbReference type="SMART" id="SM00020">
    <property type="entry name" value="Tryp_SPc"/>
    <property type="match status" value="1"/>
</dbReference>
<dbReference type="InterPro" id="IPR001254">
    <property type="entry name" value="Trypsin_dom"/>
</dbReference>
<dbReference type="AlphaFoldDB" id="A0AAU9TKD8"/>
<dbReference type="GO" id="GO:0004252">
    <property type="term" value="F:serine-type endopeptidase activity"/>
    <property type="evidence" value="ECO:0007669"/>
    <property type="project" value="InterPro"/>
</dbReference>
<proteinExistence type="inferred from homology"/>
<evidence type="ECO:0000313" key="11">
    <source>
        <dbReference type="EMBL" id="CAH2085205.1"/>
    </source>
</evidence>
<dbReference type="PANTHER" id="PTHR24256">
    <property type="entry name" value="TRYPTASE-RELATED"/>
    <property type="match status" value="1"/>
</dbReference>
<gene>
    <name evidence="11" type="ORF">EEDITHA_LOCUS1708</name>
</gene>
<keyword evidence="3" id="KW-1015">Disulfide bond</keyword>
<evidence type="ECO:0000256" key="6">
    <source>
        <dbReference type="ARBA" id="ARBA00055534"/>
    </source>
</evidence>
<keyword evidence="7" id="KW-1205">Fibrinolytic toxin</keyword>
<dbReference type="SUPFAM" id="SSF50494">
    <property type="entry name" value="Trypsin-like serine proteases"/>
    <property type="match status" value="1"/>
</dbReference>
<dbReference type="InterPro" id="IPR001314">
    <property type="entry name" value="Peptidase_S1A"/>
</dbReference>
<keyword evidence="9" id="KW-0732">Signal</keyword>
<dbReference type="Proteomes" id="UP001153954">
    <property type="component" value="Unassembled WGS sequence"/>
</dbReference>
<dbReference type="CDD" id="cd00190">
    <property type="entry name" value="Tryp_SPc"/>
    <property type="match status" value="1"/>
</dbReference>
<sequence length="257" mass="28419">MASPLMLLNLFLVSFLAKRTFASNDIESRILYGENAKIENYPFYAGLADCGAAIISNTWILTAAHCVADIRKKSGFVWVGGESFANSVKVPYNKVIIHDDYKDVLIPINDVAVIGLATPLKFSKNVQPIKLPTNPVPNSKVEFVGRGRDETNKIPTNLKKLDLVRLKTEQCISLLPWQYQMFAIQNVKLLEKINICAKRVEDMPSICDGDSGSPLFSGNTLVGLASYIGNIRCSEIRLGFYVNVASYVPWIKSVTGL</sequence>
<evidence type="ECO:0000256" key="3">
    <source>
        <dbReference type="ARBA" id="ARBA00023157"/>
    </source>
</evidence>
<dbReference type="InterPro" id="IPR051487">
    <property type="entry name" value="Ser/Thr_Proteases_Immune/Dev"/>
</dbReference>
<evidence type="ECO:0000256" key="4">
    <source>
        <dbReference type="ARBA" id="ARBA00023240"/>
    </source>
</evidence>
<dbReference type="GO" id="GO:0090729">
    <property type="term" value="F:toxin activity"/>
    <property type="evidence" value="ECO:0007669"/>
    <property type="project" value="UniProtKB-KW"/>
</dbReference>
<dbReference type="Gene3D" id="2.40.10.10">
    <property type="entry name" value="Trypsin-like serine proteases"/>
    <property type="match status" value="1"/>
</dbReference>
<protein>
    <recommendedName>
        <fullName evidence="10">Peptidase S1 domain-containing protein</fullName>
    </recommendedName>
</protein>
<reference evidence="11" key="1">
    <citation type="submission" date="2022-03" db="EMBL/GenBank/DDBJ databases">
        <authorList>
            <person name="Tunstrom K."/>
        </authorList>
    </citation>
    <scope>NUCLEOTIDE SEQUENCE</scope>
</reference>
<dbReference type="EMBL" id="CAKOGL010000004">
    <property type="protein sequence ID" value="CAH2085205.1"/>
    <property type="molecule type" value="Genomic_DNA"/>
</dbReference>
<evidence type="ECO:0000256" key="5">
    <source>
        <dbReference type="ARBA" id="ARBA00024195"/>
    </source>
</evidence>
<accession>A0AAU9TKD8</accession>
<dbReference type="PRINTS" id="PR00722">
    <property type="entry name" value="CHYMOTRYPSIN"/>
</dbReference>
<keyword evidence="4" id="KW-1199">Hemostasis impairing toxin</keyword>
<dbReference type="PROSITE" id="PS00135">
    <property type="entry name" value="TRYPSIN_SER"/>
    <property type="match status" value="1"/>
</dbReference>
<keyword evidence="8" id="KW-0645">Protease</keyword>
<feature type="chain" id="PRO_5043672953" description="Peptidase S1 domain-containing protein" evidence="9">
    <location>
        <begin position="23"/>
        <end position="257"/>
    </location>
</feature>
<comment type="similarity">
    <text evidence="5">Belongs to the peptidase S1 family. CLIP subfamily.</text>
</comment>
<feature type="signal peptide" evidence="9">
    <location>
        <begin position="1"/>
        <end position="22"/>
    </location>
</feature>
<dbReference type="InterPro" id="IPR043504">
    <property type="entry name" value="Peptidase_S1_PA_chymotrypsin"/>
</dbReference>
<evidence type="ECO:0000256" key="1">
    <source>
        <dbReference type="ARBA" id="ARBA00004239"/>
    </source>
</evidence>
<keyword evidence="8" id="KW-0720">Serine protease</keyword>
<evidence type="ECO:0000256" key="2">
    <source>
        <dbReference type="ARBA" id="ARBA00022656"/>
    </source>
</evidence>
<organism evidence="11 12">
    <name type="scientific">Euphydryas editha</name>
    <name type="common">Edith's checkerspot</name>
    <dbReference type="NCBI Taxonomy" id="104508"/>
    <lineage>
        <taxon>Eukaryota</taxon>
        <taxon>Metazoa</taxon>
        <taxon>Ecdysozoa</taxon>
        <taxon>Arthropoda</taxon>
        <taxon>Hexapoda</taxon>
        <taxon>Insecta</taxon>
        <taxon>Pterygota</taxon>
        <taxon>Neoptera</taxon>
        <taxon>Endopterygota</taxon>
        <taxon>Lepidoptera</taxon>
        <taxon>Glossata</taxon>
        <taxon>Ditrysia</taxon>
        <taxon>Papilionoidea</taxon>
        <taxon>Nymphalidae</taxon>
        <taxon>Nymphalinae</taxon>
        <taxon>Euphydryas</taxon>
    </lineage>
</organism>
<dbReference type="PROSITE" id="PS50240">
    <property type="entry name" value="TRYPSIN_DOM"/>
    <property type="match status" value="1"/>
</dbReference>
<evidence type="ECO:0000313" key="12">
    <source>
        <dbReference type="Proteomes" id="UP001153954"/>
    </source>
</evidence>
<dbReference type="GO" id="GO:0006508">
    <property type="term" value="P:proteolysis"/>
    <property type="evidence" value="ECO:0007669"/>
    <property type="project" value="UniProtKB-KW"/>
</dbReference>
<dbReference type="InterPro" id="IPR009003">
    <property type="entry name" value="Peptidase_S1_PA"/>
</dbReference>
<evidence type="ECO:0000259" key="10">
    <source>
        <dbReference type="PROSITE" id="PS50240"/>
    </source>
</evidence>
<dbReference type="FunFam" id="2.40.10.10:FF:000068">
    <property type="entry name" value="transmembrane protease serine 2"/>
    <property type="match status" value="1"/>
</dbReference>
<comment type="function">
    <text evidence="6">Fibrinolytic activity; shows preferential cleavage of Arg-Gly bonds in all three fibrinogen chains. Contact with the caterpillars causes severe bleeding, due the anticoagulant effect of the protein.</text>
</comment>